<organism evidence="1 2">
    <name type="scientific">Lactobacillus crispatus</name>
    <dbReference type="NCBI Taxonomy" id="47770"/>
    <lineage>
        <taxon>Bacteria</taxon>
        <taxon>Bacillati</taxon>
        <taxon>Bacillota</taxon>
        <taxon>Bacilli</taxon>
        <taxon>Lactobacillales</taxon>
        <taxon>Lactobacillaceae</taxon>
        <taxon>Lactobacillus</taxon>
    </lineage>
</organism>
<reference evidence="1 2" key="1">
    <citation type="submission" date="2019-01" db="EMBL/GenBank/DDBJ databases">
        <title>The genome sequence of Lactobacillus crispatus L49.</title>
        <authorList>
            <person name="Zhong J."/>
            <person name="Zhang J."/>
        </authorList>
    </citation>
    <scope>NUCLEOTIDE SEQUENCE [LARGE SCALE GENOMIC DNA]</scope>
    <source>
        <strain evidence="1 2">L49</strain>
    </source>
</reference>
<dbReference type="RefSeq" id="WP_005718959.1">
    <property type="nucleotide sequence ID" value="NZ_CAZZQD010000001.1"/>
</dbReference>
<dbReference type="AlphaFoldDB" id="A0A4Q0LXN8"/>
<proteinExistence type="predicted"/>
<accession>A0A4Q0LXN8</accession>
<evidence type="ECO:0000313" key="1">
    <source>
        <dbReference type="EMBL" id="RXF60069.1"/>
    </source>
</evidence>
<dbReference type="Proteomes" id="UP000289808">
    <property type="component" value="Unassembled WGS sequence"/>
</dbReference>
<name>A0A4Q0LXN8_9LACO</name>
<comment type="caution">
    <text evidence="1">The sequence shown here is derived from an EMBL/GenBank/DDBJ whole genome shotgun (WGS) entry which is preliminary data.</text>
</comment>
<dbReference type="EMBL" id="SCLX01000005">
    <property type="protein sequence ID" value="RXF60069.1"/>
    <property type="molecule type" value="Genomic_DNA"/>
</dbReference>
<protein>
    <submittedName>
        <fullName evidence="1">Uncharacterized protein</fullName>
    </submittedName>
</protein>
<sequence>MNCYKNIREELEALNELNNSKTEFGMVKEFDGNGGVTRPATIKDLQDLNSEIIASICDQLGMSDICLGGNKK</sequence>
<evidence type="ECO:0000313" key="2">
    <source>
        <dbReference type="Proteomes" id="UP000289808"/>
    </source>
</evidence>
<gene>
    <name evidence="1" type="ORF">ERD32_01505</name>
</gene>